<dbReference type="Pfam" id="PF20152">
    <property type="entry name" value="DUF6534"/>
    <property type="match status" value="1"/>
</dbReference>
<proteinExistence type="predicted"/>
<gene>
    <name evidence="3" type="ORF">WOLCODRAFT_72014</name>
</gene>
<evidence type="ECO:0000259" key="2">
    <source>
        <dbReference type="Pfam" id="PF20152"/>
    </source>
</evidence>
<keyword evidence="1" id="KW-1133">Transmembrane helix</keyword>
<dbReference type="STRING" id="742152.A0A2H3JIZ0"/>
<feature type="transmembrane region" description="Helical" evidence="1">
    <location>
        <begin position="21"/>
        <end position="48"/>
    </location>
</feature>
<feature type="non-terminal residue" evidence="3">
    <location>
        <position position="1"/>
    </location>
</feature>
<reference evidence="3 4" key="1">
    <citation type="journal article" date="2012" name="Science">
        <title>The Paleozoic origin of enzymatic lignin decomposition reconstructed from 31 fungal genomes.</title>
        <authorList>
            <person name="Floudas D."/>
            <person name="Binder M."/>
            <person name="Riley R."/>
            <person name="Barry K."/>
            <person name="Blanchette R.A."/>
            <person name="Henrissat B."/>
            <person name="Martinez A.T."/>
            <person name="Otillar R."/>
            <person name="Spatafora J.W."/>
            <person name="Yadav J.S."/>
            <person name="Aerts A."/>
            <person name="Benoit I."/>
            <person name="Boyd A."/>
            <person name="Carlson A."/>
            <person name="Copeland A."/>
            <person name="Coutinho P.M."/>
            <person name="de Vries R.P."/>
            <person name="Ferreira P."/>
            <person name="Findley K."/>
            <person name="Foster B."/>
            <person name="Gaskell J."/>
            <person name="Glotzer D."/>
            <person name="Gorecki P."/>
            <person name="Heitman J."/>
            <person name="Hesse C."/>
            <person name="Hori C."/>
            <person name="Igarashi K."/>
            <person name="Jurgens J.A."/>
            <person name="Kallen N."/>
            <person name="Kersten P."/>
            <person name="Kohler A."/>
            <person name="Kuees U."/>
            <person name="Kumar T.K.A."/>
            <person name="Kuo A."/>
            <person name="LaButti K."/>
            <person name="Larrondo L.F."/>
            <person name="Lindquist E."/>
            <person name="Ling A."/>
            <person name="Lombard V."/>
            <person name="Lucas S."/>
            <person name="Lundell T."/>
            <person name="Martin R."/>
            <person name="McLaughlin D.J."/>
            <person name="Morgenstern I."/>
            <person name="Morin E."/>
            <person name="Murat C."/>
            <person name="Nagy L.G."/>
            <person name="Nolan M."/>
            <person name="Ohm R.A."/>
            <person name="Patyshakuliyeva A."/>
            <person name="Rokas A."/>
            <person name="Ruiz-Duenas F.J."/>
            <person name="Sabat G."/>
            <person name="Salamov A."/>
            <person name="Samejima M."/>
            <person name="Schmutz J."/>
            <person name="Slot J.C."/>
            <person name="St John F."/>
            <person name="Stenlid J."/>
            <person name="Sun H."/>
            <person name="Sun S."/>
            <person name="Syed K."/>
            <person name="Tsang A."/>
            <person name="Wiebenga A."/>
            <person name="Young D."/>
            <person name="Pisabarro A."/>
            <person name="Eastwood D.C."/>
            <person name="Martin F."/>
            <person name="Cullen D."/>
            <person name="Grigoriev I.V."/>
            <person name="Hibbett D.S."/>
        </authorList>
    </citation>
    <scope>NUCLEOTIDE SEQUENCE [LARGE SCALE GENOMIC DNA]</scope>
    <source>
        <strain evidence="3 4">MD-104</strain>
    </source>
</reference>
<dbReference type="AlphaFoldDB" id="A0A2H3JIZ0"/>
<name>A0A2H3JIZ0_WOLCO</name>
<protein>
    <recommendedName>
        <fullName evidence="2">DUF6534 domain-containing protein</fullName>
    </recommendedName>
</protein>
<evidence type="ECO:0000256" key="1">
    <source>
        <dbReference type="SAM" id="Phobius"/>
    </source>
</evidence>
<dbReference type="InterPro" id="IPR045339">
    <property type="entry name" value="DUF6534"/>
</dbReference>
<keyword evidence="4" id="KW-1185">Reference proteome</keyword>
<dbReference type="PANTHER" id="PTHR40465">
    <property type="entry name" value="CHROMOSOME 1, WHOLE GENOME SHOTGUN SEQUENCE"/>
    <property type="match status" value="1"/>
</dbReference>
<feature type="domain" description="DUF6534" evidence="2">
    <location>
        <begin position="69"/>
        <end position="154"/>
    </location>
</feature>
<dbReference type="OMA" id="HVIACVI"/>
<feature type="transmembrane region" description="Helical" evidence="1">
    <location>
        <begin position="60"/>
        <end position="80"/>
    </location>
</feature>
<sequence length="176" mass="19459">GIIGMMVQLFYAWRIHRLLRNVWIVAIVVITSLVGGLSSIGTSIGVAMLPQFAGLQRLEVIIVLWLVGTALCDVIIATALSWHLREHHTGLSHTDSIITRIIQFTMLNGLLTAGFVIADVTASLGSLSGLHLSFNFALVKPYGNSVMSSLNLRHPLFERQANGRKRRFCLRRQGTR</sequence>
<evidence type="ECO:0000313" key="3">
    <source>
        <dbReference type="EMBL" id="PCH42170.1"/>
    </source>
</evidence>
<organism evidence="3 4">
    <name type="scientific">Wolfiporia cocos (strain MD-104)</name>
    <name type="common">Brown rot fungus</name>
    <dbReference type="NCBI Taxonomy" id="742152"/>
    <lineage>
        <taxon>Eukaryota</taxon>
        <taxon>Fungi</taxon>
        <taxon>Dikarya</taxon>
        <taxon>Basidiomycota</taxon>
        <taxon>Agaricomycotina</taxon>
        <taxon>Agaricomycetes</taxon>
        <taxon>Polyporales</taxon>
        <taxon>Phaeolaceae</taxon>
        <taxon>Wolfiporia</taxon>
    </lineage>
</organism>
<feature type="transmembrane region" description="Helical" evidence="1">
    <location>
        <begin position="101"/>
        <end position="118"/>
    </location>
</feature>
<dbReference type="PANTHER" id="PTHR40465:SF1">
    <property type="entry name" value="DUF6534 DOMAIN-CONTAINING PROTEIN"/>
    <property type="match status" value="1"/>
</dbReference>
<keyword evidence="1" id="KW-0812">Transmembrane</keyword>
<evidence type="ECO:0000313" key="4">
    <source>
        <dbReference type="Proteomes" id="UP000218811"/>
    </source>
</evidence>
<dbReference type="OrthoDB" id="3183258at2759"/>
<dbReference type="EMBL" id="KB468124">
    <property type="protein sequence ID" value="PCH42170.1"/>
    <property type="molecule type" value="Genomic_DNA"/>
</dbReference>
<keyword evidence="1" id="KW-0472">Membrane</keyword>
<accession>A0A2H3JIZ0</accession>
<dbReference type="Proteomes" id="UP000218811">
    <property type="component" value="Unassembled WGS sequence"/>
</dbReference>